<dbReference type="InterPro" id="IPR042047">
    <property type="entry name" value="SleB_dom1"/>
</dbReference>
<dbReference type="GO" id="GO:0016787">
    <property type="term" value="F:hydrolase activity"/>
    <property type="evidence" value="ECO:0007669"/>
    <property type="project" value="InterPro"/>
</dbReference>
<dbReference type="STRING" id="142842.SAMN02745118_01102"/>
<dbReference type="Gene3D" id="6.20.240.60">
    <property type="match status" value="1"/>
</dbReference>
<dbReference type="OrthoDB" id="9785345at2"/>
<sequence length="201" mass="22351">MKRFKITFIVTVVALILFTNVLVASAATMHTVKPGESLWTIARKYGTTVNQIKSTNNHWSELIHAGQTLNIPQKTKYTTNHFSSRDLDLLARLVHGEARGETFEGQVGVAAVILNRVENPKFPNTVSGVIYENLAFESIMNGQANLRPNQETIKAAKAALNGWDPTGNSLFFYNPAKIHSSSNWIWTRRVVKNIGSHSFAV</sequence>
<protein>
    <submittedName>
        <fullName evidence="3">N-acetylmuramoyl-L-alanine amidase</fullName>
    </submittedName>
</protein>
<feature type="signal peptide" evidence="1">
    <location>
        <begin position="1"/>
        <end position="26"/>
    </location>
</feature>
<dbReference type="PROSITE" id="PS51782">
    <property type="entry name" value="LYSM"/>
    <property type="match status" value="1"/>
</dbReference>
<keyword evidence="4" id="KW-1185">Reference proteome</keyword>
<evidence type="ECO:0000256" key="1">
    <source>
        <dbReference type="SAM" id="SignalP"/>
    </source>
</evidence>
<keyword evidence="1" id="KW-0732">Signal</keyword>
<dbReference type="SMART" id="SM00257">
    <property type="entry name" value="LysM"/>
    <property type="match status" value="1"/>
</dbReference>
<feature type="domain" description="LysM" evidence="2">
    <location>
        <begin position="28"/>
        <end position="71"/>
    </location>
</feature>
<evidence type="ECO:0000259" key="2">
    <source>
        <dbReference type="PROSITE" id="PS51782"/>
    </source>
</evidence>
<dbReference type="SUPFAM" id="SSF54106">
    <property type="entry name" value="LysM domain"/>
    <property type="match status" value="1"/>
</dbReference>
<dbReference type="RefSeq" id="WP_078809595.1">
    <property type="nucleotide sequence ID" value="NZ_FUWM01000008.1"/>
</dbReference>
<dbReference type="PANTHER" id="PTHR33734:SF22">
    <property type="entry name" value="MEMBRANE-BOUND LYTIC MUREIN TRANSGLYCOSYLASE D"/>
    <property type="match status" value="1"/>
</dbReference>
<dbReference type="InterPro" id="IPR018392">
    <property type="entry name" value="LysM"/>
</dbReference>
<proteinExistence type="predicted"/>
<dbReference type="Proteomes" id="UP000190625">
    <property type="component" value="Unassembled WGS sequence"/>
</dbReference>
<gene>
    <name evidence="3" type="ORF">SAMN02745118_01102</name>
</gene>
<dbReference type="GO" id="GO:0008932">
    <property type="term" value="F:lytic endotransglycosylase activity"/>
    <property type="evidence" value="ECO:0007669"/>
    <property type="project" value="TreeGrafter"/>
</dbReference>
<dbReference type="InterPro" id="IPR011105">
    <property type="entry name" value="Cell_wall_hydrolase_SleB"/>
</dbReference>
<dbReference type="AlphaFoldDB" id="A0A1T4LEF8"/>
<dbReference type="EMBL" id="FUWM01000008">
    <property type="protein sequence ID" value="SJZ53053.1"/>
    <property type="molecule type" value="Genomic_DNA"/>
</dbReference>
<evidence type="ECO:0000313" key="4">
    <source>
        <dbReference type="Proteomes" id="UP000190625"/>
    </source>
</evidence>
<feature type="chain" id="PRO_5010564057" evidence="1">
    <location>
        <begin position="27"/>
        <end position="201"/>
    </location>
</feature>
<dbReference type="CDD" id="cd00118">
    <property type="entry name" value="LysM"/>
    <property type="match status" value="1"/>
</dbReference>
<dbReference type="PANTHER" id="PTHR33734">
    <property type="entry name" value="LYSM DOMAIN-CONTAINING GPI-ANCHORED PROTEIN 2"/>
    <property type="match status" value="1"/>
</dbReference>
<dbReference type="Pfam" id="PF01476">
    <property type="entry name" value="LysM"/>
    <property type="match status" value="1"/>
</dbReference>
<evidence type="ECO:0000313" key="3">
    <source>
        <dbReference type="EMBL" id="SJZ53053.1"/>
    </source>
</evidence>
<dbReference type="InterPro" id="IPR036779">
    <property type="entry name" value="LysM_dom_sf"/>
</dbReference>
<dbReference type="Pfam" id="PF07486">
    <property type="entry name" value="Hydrolase_2"/>
    <property type="match status" value="1"/>
</dbReference>
<reference evidence="4" key="1">
    <citation type="submission" date="2017-02" db="EMBL/GenBank/DDBJ databases">
        <authorList>
            <person name="Varghese N."/>
            <person name="Submissions S."/>
        </authorList>
    </citation>
    <scope>NUCLEOTIDE SEQUENCE [LARGE SCALE GENOMIC DNA]</scope>
    <source>
        <strain evidence="4">ATCC BAA-73</strain>
    </source>
</reference>
<name>A0A1T4LEF8_9FIRM</name>
<dbReference type="Gene3D" id="1.10.10.2520">
    <property type="entry name" value="Cell wall hydrolase SleB, domain 1"/>
    <property type="match status" value="1"/>
</dbReference>
<dbReference type="Gene3D" id="3.10.350.10">
    <property type="entry name" value="LysM domain"/>
    <property type="match status" value="1"/>
</dbReference>
<accession>A0A1T4LEF8</accession>
<organism evidence="3 4">
    <name type="scientific">Selenihalanaerobacter shriftii</name>
    <dbReference type="NCBI Taxonomy" id="142842"/>
    <lineage>
        <taxon>Bacteria</taxon>
        <taxon>Bacillati</taxon>
        <taxon>Bacillota</taxon>
        <taxon>Clostridia</taxon>
        <taxon>Halanaerobiales</taxon>
        <taxon>Halobacteroidaceae</taxon>
        <taxon>Selenihalanaerobacter</taxon>
    </lineage>
</organism>